<evidence type="ECO:0000256" key="8">
    <source>
        <dbReference type="SAM" id="MobiDB-lite"/>
    </source>
</evidence>
<dbReference type="PANTHER" id="PTHR31503">
    <property type="entry name" value="VACUOLAR CALCIUM ION TRANSPORTER"/>
    <property type="match status" value="1"/>
</dbReference>
<dbReference type="GO" id="GO:0006874">
    <property type="term" value="P:intracellular calcium ion homeostasis"/>
    <property type="evidence" value="ECO:0007669"/>
    <property type="project" value="TreeGrafter"/>
</dbReference>
<evidence type="ECO:0000256" key="7">
    <source>
        <dbReference type="ARBA" id="ARBA00023136"/>
    </source>
</evidence>
<feature type="region of interest" description="Disordered" evidence="8">
    <location>
        <begin position="41"/>
        <end position="66"/>
    </location>
</feature>
<accession>A0A5C6SJS0</accession>
<dbReference type="InterPro" id="IPR004713">
    <property type="entry name" value="CaH_exchang"/>
</dbReference>
<dbReference type="Gene3D" id="1.20.1420.30">
    <property type="entry name" value="NCX, central ion-binding region"/>
    <property type="match status" value="2"/>
</dbReference>
<evidence type="ECO:0000256" key="5">
    <source>
        <dbReference type="ARBA" id="ARBA00022989"/>
    </source>
</evidence>
<dbReference type="PANTHER" id="PTHR31503:SF10">
    <property type="entry name" value="VNX1 PROTEIN"/>
    <property type="match status" value="1"/>
</dbReference>
<evidence type="ECO:0000256" key="9">
    <source>
        <dbReference type="SAM" id="Phobius"/>
    </source>
</evidence>
<reference evidence="12 13" key="1">
    <citation type="submission" date="2019-07" db="EMBL/GenBank/DDBJ databases">
        <title>The First High-Quality Draft Genome Sequence of the Causal Agent of the Current Panama Disease Epidemic.</title>
        <authorList>
            <person name="Warmington R.J."/>
            <person name="Kay W."/>
            <person name="Jeffries A."/>
            <person name="Bebber D."/>
            <person name="Moore K."/>
            <person name="Studholme D.J."/>
        </authorList>
    </citation>
    <scope>NUCLEOTIDE SEQUENCE [LARGE SCALE GENOMIC DNA]</scope>
    <source>
        <strain evidence="12 13">TR4</strain>
    </source>
</reference>
<evidence type="ECO:0000259" key="11">
    <source>
        <dbReference type="Pfam" id="PF03733"/>
    </source>
</evidence>
<evidence type="ECO:0008006" key="14">
    <source>
        <dbReference type="Google" id="ProtNLM"/>
    </source>
</evidence>
<dbReference type="GO" id="GO:0015369">
    <property type="term" value="F:calcium:proton antiporter activity"/>
    <property type="evidence" value="ECO:0007669"/>
    <property type="project" value="TreeGrafter"/>
</dbReference>
<feature type="transmembrane region" description="Helical" evidence="9">
    <location>
        <begin position="438"/>
        <end position="458"/>
    </location>
</feature>
<feature type="domain" description="Sodium/calcium exchanger membrane region" evidence="10">
    <location>
        <begin position="406"/>
        <end position="591"/>
    </location>
</feature>
<keyword evidence="4 9" id="KW-0812">Transmembrane</keyword>
<comment type="subcellular location">
    <subcellularLocation>
        <location evidence="1">Endomembrane system</location>
        <topology evidence="1">Multi-pass membrane protein</topology>
    </subcellularLocation>
</comment>
<feature type="transmembrane region" description="Helical" evidence="9">
    <location>
        <begin position="745"/>
        <end position="764"/>
    </location>
</feature>
<feature type="transmembrane region" description="Helical" evidence="9">
    <location>
        <begin position="179"/>
        <end position="195"/>
    </location>
</feature>
<dbReference type="GO" id="GO:0005774">
    <property type="term" value="C:vacuolar membrane"/>
    <property type="evidence" value="ECO:0007669"/>
    <property type="project" value="UniProtKB-ARBA"/>
</dbReference>
<dbReference type="EMBL" id="VMNF01000012">
    <property type="protein sequence ID" value="TXB98812.1"/>
    <property type="molecule type" value="Genomic_DNA"/>
</dbReference>
<feature type="transmembrane region" description="Helical" evidence="9">
    <location>
        <begin position="502"/>
        <end position="525"/>
    </location>
</feature>
<keyword evidence="3" id="KW-0813">Transport</keyword>
<dbReference type="Pfam" id="PF03733">
    <property type="entry name" value="YccF"/>
    <property type="match status" value="1"/>
</dbReference>
<keyword evidence="5 9" id="KW-1133">Transmembrane helix</keyword>
<evidence type="ECO:0000313" key="12">
    <source>
        <dbReference type="EMBL" id="TXB98812.1"/>
    </source>
</evidence>
<dbReference type="InterPro" id="IPR004837">
    <property type="entry name" value="NaCa_Exmemb"/>
</dbReference>
<feature type="transmembrane region" description="Helical" evidence="9">
    <location>
        <begin position="141"/>
        <end position="167"/>
    </location>
</feature>
<dbReference type="AlphaFoldDB" id="A0A5C6SJS0"/>
<protein>
    <recommendedName>
        <fullName evidence="14">Low affinity vacuolar monovalent cation/H(+) antiporter</fullName>
    </recommendedName>
</protein>
<organism evidence="12 13">
    <name type="scientific">Fusarium oxysporum f. sp. cubense</name>
    <dbReference type="NCBI Taxonomy" id="61366"/>
    <lineage>
        <taxon>Eukaryota</taxon>
        <taxon>Fungi</taxon>
        <taxon>Dikarya</taxon>
        <taxon>Ascomycota</taxon>
        <taxon>Pezizomycotina</taxon>
        <taxon>Sordariomycetes</taxon>
        <taxon>Hypocreomycetidae</taxon>
        <taxon>Hypocreales</taxon>
        <taxon>Nectriaceae</taxon>
        <taxon>Fusarium</taxon>
        <taxon>Fusarium oxysporum species complex</taxon>
    </lineage>
</organism>
<gene>
    <name evidence="12" type="ORF">FocTR4_00012355</name>
</gene>
<feature type="transmembrane region" description="Helical" evidence="9">
    <location>
        <begin position="371"/>
        <end position="394"/>
    </location>
</feature>
<proteinExistence type="inferred from homology"/>
<feature type="transmembrane region" description="Helical" evidence="9">
    <location>
        <begin position="464"/>
        <end position="490"/>
    </location>
</feature>
<dbReference type="Pfam" id="PF01699">
    <property type="entry name" value="Na_Ca_ex"/>
    <property type="match status" value="2"/>
</dbReference>
<keyword evidence="7 9" id="KW-0472">Membrane</keyword>
<feature type="transmembrane region" description="Helical" evidence="9">
    <location>
        <begin position="573"/>
        <end position="593"/>
    </location>
</feature>
<name>A0A5C6SJS0_FUSOC</name>
<evidence type="ECO:0000259" key="10">
    <source>
        <dbReference type="Pfam" id="PF01699"/>
    </source>
</evidence>
<feature type="transmembrane region" description="Helical" evidence="9">
    <location>
        <begin position="400"/>
        <end position="426"/>
    </location>
</feature>
<evidence type="ECO:0000256" key="6">
    <source>
        <dbReference type="ARBA" id="ARBA00023065"/>
    </source>
</evidence>
<feature type="transmembrane region" description="Helical" evidence="9">
    <location>
        <begin position="808"/>
        <end position="827"/>
    </location>
</feature>
<dbReference type="GO" id="GO:0012505">
    <property type="term" value="C:endomembrane system"/>
    <property type="evidence" value="ECO:0007669"/>
    <property type="project" value="UniProtKB-SubCell"/>
</dbReference>
<evidence type="ECO:0000256" key="1">
    <source>
        <dbReference type="ARBA" id="ARBA00004127"/>
    </source>
</evidence>
<evidence type="ECO:0000256" key="2">
    <source>
        <dbReference type="ARBA" id="ARBA00008170"/>
    </source>
</evidence>
<feature type="transmembrane region" description="Helical" evidence="9">
    <location>
        <begin position="286"/>
        <end position="310"/>
    </location>
</feature>
<feature type="transmembrane region" description="Helical" evidence="9">
    <location>
        <begin position="839"/>
        <end position="858"/>
    </location>
</feature>
<evidence type="ECO:0000256" key="3">
    <source>
        <dbReference type="ARBA" id="ARBA00022448"/>
    </source>
</evidence>
<dbReference type="Proteomes" id="UP000321331">
    <property type="component" value="Unassembled WGS sequence"/>
</dbReference>
<feature type="domain" description="Sodium/calcium exchanger membrane region" evidence="10">
    <location>
        <begin position="706"/>
        <end position="857"/>
    </location>
</feature>
<feature type="domain" description="Inner membrane component" evidence="11">
    <location>
        <begin position="144"/>
        <end position="197"/>
    </location>
</feature>
<dbReference type="InterPro" id="IPR044880">
    <property type="entry name" value="NCX_ion-bd_dom_sf"/>
</dbReference>
<comment type="similarity">
    <text evidence="2">Belongs to the Ca(2+):cation antiporter (CaCA) (TC 2.A.19) family.</text>
</comment>
<feature type="transmembrane region" description="Helical" evidence="9">
    <location>
        <begin position="776"/>
        <end position="796"/>
    </location>
</feature>
<feature type="transmembrane region" description="Helical" evidence="9">
    <location>
        <begin position="706"/>
        <end position="725"/>
    </location>
</feature>
<evidence type="ECO:0000313" key="13">
    <source>
        <dbReference type="Proteomes" id="UP000321331"/>
    </source>
</evidence>
<keyword evidence="6" id="KW-0406">Ion transport</keyword>
<dbReference type="InterPro" id="IPR005185">
    <property type="entry name" value="YccF"/>
</dbReference>
<evidence type="ECO:0000256" key="4">
    <source>
        <dbReference type="ARBA" id="ARBA00022692"/>
    </source>
</evidence>
<sequence>MPPHVPPIANAACPFNRPVSETDEIETLNWTRARNYLYQSRRRATRRQSTPSDFAPSDGISIPRHNNRFRATVTKTSFETMDENLSDRDQDSVTIKEDRQQVINRTHPFGIRIWNSPLYHEENPKPNGEDGSISGHDVGNWIFFFNLLWTLLFGWWLGLLVLFCGIICMALSRTQTQPTYGRVLYGLAGFVFYPFDKSVKYRNSSLHVPESQREGSTSYHGQQFGASSENDQLLCYPSLSYGHDHRSQDVSLGAETTTQQPLEPKNLPKSSLFRKQWSFERTMFTLVLYFLLLPIFLLVAMVCWCLVLPLPTARMLVRLLRIVRSCALQISFARRSKSTLSTIEAQDTVLLYSSKFVDPSSWKQSFGGVNIVLINLMAIAILTAFDCLVVFQLFPSHSMILSLSMCFLGSLLGIIPLVYVIGQAVASISTQSSMGTSAVVNALFSTIFEVIFYCVALKHGKSELVEGCIIGSILAGVLFLPGLSMCFGALKRKTQRFNAKSAGVTSTMLLFAIMGVFSPTIFYAIYGTYVMKCGSCTHSLPDSQAPGTSCRTCSVTQPLDLQSSLYDKILKPFSYLCALLLLLAYVIGLFFTLRTHSTVIWNDGSGTHVGESSNQRLPIPFHQRHQRQAADLPYVHPRPPHLRKNQRIPSSGVIRPTRCEAISEASELSQETEQVLAGTRLPRNRETAPICQDTTRHVPNWSRRKSLLILLMATLFYCILAVILIDAVDTILQKFYIEEKLLGLTVFALIPNITEIWNAILFAANGSIALSVEIGSAYTLQVCLLQIPALVFFSAVFRSPGSLQREEIFPLVFPQWDMFVVIFSVFLHGFMQNEGRSNYFKGSILLLSYIVVMIGFFLSDERD</sequence>
<comment type="caution">
    <text evidence="12">The sequence shown here is derived from an EMBL/GenBank/DDBJ whole genome shotgun (WGS) entry which is preliminary data.</text>
</comment>